<dbReference type="GO" id="GO:0003682">
    <property type="term" value="F:chromatin binding"/>
    <property type="evidence" value="ECO:0007669"/>
    <property type="project" value="TreeGrafter"/>
</dbReference>
<gene>
    <name evidence="5" type="ORF">ACOC_LOCUS10224</name>
</gene>
<reference evidence="7" key="1">
    <citation type="submission" date="2016-04" db="UniProtKB">
        <authorList>
            <consortium name="WormBaseParasite"/>
        </authorList>
    </citation>
    <scope>IDENTIFICATION</scope>
</reference>
<sequence length="473" mass="52554">MGRRRSGRTRQEERRPCADGAETQSASGRRPRGCRDAGAASVRPYVRPSASAALRVPLIASAIATCVATLTPKSMEPLEGNVFAVEALLKERKRKGKTEYLVKWKGWGNKHNTWEPRENVLDDRLFDEFQKHKQKNKKRSSSGSVGKKSDTTTPPTKRPRRLAGGDIRDESSESSDHDDETESPSTSTQAKESKESDFDQSIVSGERSDADLPSEREEPRSDDTSTPAELSEIKTTFKNKAGRNKRISVGVKHEEDRVHLAEELCEKSFGVDDSGDAQSMLKQLTEQDYLVGHVTSVMESGKDGTLKEKAFIAGGTSQTEGLQQIQLCENDEKRLRIEAIKNEIRSETKPIQTCVGKSTLPPMRCTKAFASLKGIGSEYETKNVVRYALKFSSVVVFVFKPMSGYWEQTMRSVSVVSSSFLSGFRRFHSQTQFILSRLVNGGCRDDGGGIWTSSRNDHKVPDWLAALHKNING</sequence>
<accession>A0A0R3PVW8</accession>
<feature type="domain" description="Chromo" evidence="4">
    <location>
        <begin position="83"/>
        <end position="141"/>
    </location>
</feature>
<dbReference type="InterPro" id="IPR023780">
    <property type="entry name" value="Chromo_domain"/>
</dbReference>
<keyword evidence="6" id="KW-1185">Reference proteome</keyword>
<organism evidence="7">
    <name type="scientific">Angiostrongylus costaricensis</name>
    <name type="common">Nematode worm</name>
    <dbReference type="NCBI Taxonomy" id="334426"/>
    <lineage>
        <taxon>Eukaryota</taxon>
        <taxon>Metazoa</taxon>
        <taxon>Ecdysozoa</taxon>
        <taxon>Nematoda</taxon>
        <taxon>Chromadorea</taxon>
        <taxon>Rhabditida</taxon>
        <taxon>Rhabditina</taxon>
        <taxon>Rhabditomorpha</taxon>
        <taxon>Strongyloidea</taxon>
        <taxon>Metastrongylidae</taxon>
        <taxon>Angiostrongylus</taxon>
    </lineage>
</organism>
<dbReference type="InterPro" id="IPR023779">
    <property type="entry name" value="Chromodomain_CS"/>
</dbReference>
<feature type="compositionally biased region" description="Basic and acidic residues" evidence="3">
    <location>
        <begin position="166"/>
        <end position="175"/>
    </location>
</feature>
<feature type="compositionally biased region" description="Low complexity" evidence="3">
    <location>
        <begin position="141"/>
        <end position="155"/>
    </location>
</feature>
<evidence type="ECO:0000256" key="2">
    <source>
        <dbReference type="ARBA" id="ARBA00023242"/>
    </source>
</evidence>
<evidence type="ECO:0000313" key="7">
    <source>
        <dbReference type="WBParaSite" id="ACOC_0001022301-mRNA-1"/>
    </source>
</evidence>
<dbReference type="GO" id="GO:0000785">
    <property type="term" value="C:chromatin"/>
    <property type="evidence" value="ECO:0007669"/>
    <property type="project" value="TreeGrafter"/>
</dbReference>
<dbReference type="PANTHER" id="PTHR46389:SF3">
    <property type="entry name" value="POLYCOMB GROUP PROTEIN PC"/>
    <property type="match status" value="1"/>
</dbReference>
<dbReference type="EMBL" id="UYYA01004429">
    <property type="protein sequence ID" value="VDM61809.1"/>
    <property type="molecule type" value="Genomic_DNA"/>
</dbReference>
<evidence type="ECO:0000256" key="3">
    <source>
        <dbReference type="SAM" id="MobiDB-lite"/>
    </source>
</evidence>
<dbReference type="PROSITE" id="PS00598">
    <property type="entry name" value="CHROMO_1"/>
    <property type="match status" value="1"/>
</dbReference>
<evidence type="ECO:0000313" key="5">
    <source>
        <dbReference type="EMBL" id="VDM61809.1"/>
    </source>
</evidence>
<dbReference type="CDD" id="cd18644">
    <property type="entry name" value="CD_polycomb"/>
    <property type="match status" value="1"/>
</dbReference>
<feature type="region of interest" description="Disordered" evidence="3">
    <location>
        <begin position="131"/>
        <end position="229"/>
    </location>
</feature>
<dbReference type="InterPro" id="IPR000953">
    <property type="entry name" value="Chromo/chromo_shadow_dom"/>
</dbReference>
<feature type="compositionally biased region" description="Basic and acidic residues" evidence="3">
    <location>
        <begin position="206"/>
        <end position="223"/>
    </location>
</feature>
<name>A0A0R3PVW8_ANGCS</name>
<dbReference type="GO" id="GO:0000122">
    <property type="term" value="P:negative regulation of transcription by RNA polymerase II"/>
    <property type="evidence" value="ECO:0007669"/>
    <property type="project" value="TreeGrafter"/>
</dbReference>
<proteinExistence type="predicted"/>
<protein>
    <submittedName>
        <fullName evidence="7">Chromo domain-containing protein</fullName>
    </submittedName>
</protein>
<comment type="subcellular location">
    <subcellularLocation>
        <location evidence="1">Nucleus</location>
    </subcellularLocation>
</comment>
<evidence type="ECO:0000256" key="1">
    <source>
        <dbReference type="ARBA" id="ARBA00004123"/>
    </source>
</evidence>
<evidence type="ECO:0000259" key="4">
    <source>
        <dbReference type="PROSITE" id="PS50013"/>
    </source>
</evidence>
<dbReference type="WBParaSite" id="ACOC_0001022301-mRNA-1">
    <property type="protein sequence ID" value="ACOC_0001022301-mRNA-1"/>
    <property type="gene ID" value="ACOC_0001022301"/>
</dbReference>
<dbReference type="PANTHER" id="PTHR46389">
    <property type="entry name" value="POLYCOMB GROUP PROTEIN PC"/>
    <property type="match status" value="1"/>
</dbReference>
<dbReference type="GO" id="GO:0035102">
    <property type="term" value="C:PRC1 complex"/>
    <property type="evidence" value="ECO:0007669"/>
    <property type="project" value="TreeGrafter"/>
</dbReference>
<dbReference type="Gene3D" id="2.40.50.40">
    <property type="match status" value="1"/>
</dbReference>
<dbReference type="Pfam" id="PF00385">
    <property type="entry name" value="Chromo"/>
    <property type="match status" value="1"/>
</dbReference>
<dbReference type="SMART" id="SM00298">
    <property type="entry name" value="CHROMO"/>
    <property type="match status" value="1"/>
</dbReference>
<dbReference type="OrthoDB" id="1918685at2759"/>
<dbReference type="PROSITE" id="PS50013">
    <property type="entry name" value="CHROMO_2"/>
    <property type="match status" value="1"/>
</dbReference>
<evidence type="ECO:0000313" key="6">
    <source>
        <dbReference type="Proteomes" id="UP000267027"/>
    </source>
</evidence>
<keyword evidence="2" id="KW-0539">Nucleus</keyword>
<dbReference type="InterPro" id="IPR052458">
    <property type="entry name" value="PcG_PRC1-like_component"/>
</dbReference>
<dbReference type="SUPFAM" id="SSF54160">
    <property type="entry name" value="Chromo domain-like"/>
    <property type="match status" value="1"/>
</dbReference>
<dbReference type="AlphaFoldDB" id="A0A0R3PVW8"/>
<dbReference type="InterPro" id="IPR016197">
    <property type="entry name" value="Chromo-like_dom_sf"/>
</dbReference>
<dbReference type="Proteomes" id="UP000267027">
    <property type="component" value="Unassembled WGS sequence"/>
</dbReference>
<reference evidence="5 6" key="2">
    <citation type="submission" date="2018-11" db="EMBL/GenBank/DDBJ databases">
        <authorList>
            <consortium name="Pathogen Informatics"/>
        </authorList>
    </citation>
    <scope>NUCLEOTIDE SEQUENCE [LARGE SCALE GENOMIC DNA]</scope>
    <source>
        <strain evidence="5 6">Costa Rica</strain>
    </source>
</reference>
<feature type="region of interest" description="Disordered" evidence="3">
    <location>
        <begin position="1"/>
        <end position="40"/>
    </location>
</feature>
<dbReference type="STRING" id="334426.A0A0R3PVW8"/>